<evidence type="ECO:0000313" key="3">
    <source>
        <dbReference type="Proteomes" id="UP000564644"/>
    </source>
</evidence>
<dbReference type="Pfam" id="PF07484">
    <property type="entry name" value="Collar"/>
    <property type="match status" value="1"/>
</dbReference>
<evidence type="ECO:0000313" key="2">
    <source>
        <dbReference type="EMBL" id="MBB6733851.1"/>
    </source>
</evidence>
<protein>
    <submittedName>
        <fullName evidence="2">Phage tail protein</fullName>
    </submittedName>
</protein>
<dbReference type="EMBL" id="JACJVO010000031">
    <property type="protein sequence ID" value="MBB6733851.1"/>
    <property type="molecule type" value="Genomic_DNA"/>
</dbReference>
<reference evidence="2 3" key="1">
    <citation type="submission" date="2020-08" db="EMBL/GenBank/DDBJ databases">
        <title>Cohnella phylogeny.</title>
        <authorList>
            <person name="Dunlap C."/>
        </authorList>
    </citation>
    <scope>NUCLEOTIDE SEQUENCE [LARGE SCALE GENOMIC DNA]</scope>
    <source>
        <strain evidence="2 3">CBP 2801</strain>
    </source>
</reference>
<comment type="caution">
    <text evidence="2">The sequence shown here is derived from an EMBL/GenBank/DDBJ whole genome shotgun (WGS) entry which is preliminary data.</text>
</comment>
<accession>A0A7X0VXB3</accession>
<organism evidence="2 3">
    <name type="scientific">Cohnella zeiphila</name>
    <dbReference type="NCBI Taxonomy" id="2761120"/>
    <lineage>
        <taxon>Bacteria</taxon>
        <taxon>Bacillati</taxon>
        <taxon>Bacillota</taxon>
        <taxon>Bacilli</taxon>
        <taxon>Bacillales</taxon>
        <taxon>Paenibacillaceae</taxon>
        <taxon>Cohnella</taxon>
    </lineage>
</organism>
<keyword evidence="3" id="KW-1185">Reference proteome</keyword>
<sequence length="168" mass="17427">MAEPYVGEIRMFAGNFAPQGWLLCQGQQLPIQEYQVLFSLLGTTFGGDGQTTFGLPDLRGRVPVHPSYAMVQGEMGGSETVTLTAAELPSHTHAAAASKMEGDAKSPVGAVWAPSSLLSYGDIDKGVPEPMNAASLTVSGGGQPHSNMMPSLTISFIIATAGAFPSQG</sequence>
<dbReference type="RefSeq" id="WP_185131508.1">
    <property type="nucleotide sequence ID" value="NZ_JACJVO010000031.1"/>
</dbReference>
<dbReference type="Proteomes" id="UP000564644">
    <property type="component" value="Unassembled WGS sequence"/>
</dbReference>
<gene>
    <name evidence="2" type="ORF">H7C18_23275</name>
</gene>
<proteinExistence type="predicted"/>
<feature type="domain" description="Phage tail collar" evidence="1">
    <location>
        <begin position="7"/>
        <end position="63"/>
    </location>
</feature>
<dbReference type="AlphaFoldDB" id="A0A7X0VXB3"/>
<name>A0A7X0VXB3_9BACL</name>
<dbReference type="Gene3D" id="3.90.1340.10">
    <property type="entry name" value="Phage tail collar domain"/>
    <property type="match status" value="1"/>
</dbReference>
<evidence type="ECO:0000259" key="1">
    <source>
        <dbReference type="Pfam" id="PF07484"/>
    </source>
</evidence>
<dbReference type="InterPro" id="IPR037053">
    <property type="entry name" value="Phage_tail_collar_dom_sf"/>
</dbReference>
<dbReference type="InterPro" id="IPR011083">
    <property type="entry name" value="Phage_tail_collar_dom"/>
</dbReference>
<dbReference type="SUPFAM" id="SSF88874">
    <property type="entry name" value="Receptor-binding domain of short tail fibre protein gp12"/>
    <property type="match status" value="1"/>
</dbReference>